<gene>
    <name evidence="1" type="ordered locus">Hlac_0772</name>
</gene>
<keyword evidence="2" id="KW-1185">Reference proteome</keyword>
<dbReference type="KEGG" id="hla:Hlac_0772"/>
<reference evidence="1 2" key="1">
    <citation type="journal article" date="2016" name="Stand. Genomic Sci.">
        <title>Complete genome sequence of the Antarctic Halorubrum lacusprofundi type strain ACAM 34.</title>
        <authorList>
            <person name="Anderson I.J."/>
            <person name="DasSarma P."/>
            <person name="Lucas S."/>
            <person name="Copeland A."/>
            <person name="Lapidus A."/>
            <person name="Del Rio T.G."/>
            <person name="Tice H."/>
            <person name="Dalin E."/>
            <person name="Bruce D.C."/>
            <person name="Goodwin L."/>
            <person name="Pitluck S."/>
            <person name="Sims D."/>
            <person name="Brettin T.S."/>
            <person name="Detter J.C."/>
            <person name="Han C.S."/>
            <person name="Larimer F."/>
            <person name="Hauser L."/>
            <person name="Land M."/>
            <person name="Ivanova N."/>
            <person name="Richardson P."/>
            <person name="Cavicchioli R."/>
            <person name="DasSarma S."/>
            <person name="Woese C.R."/>
            <person name="Kyrpides N.C."/>
        </authorList>
    </citation>
    <scope>NUCLEOTIDE SEQUENCE [LARGE SCALE GENOMIC DNA]</scope>
    <source>
        <strain evidence="2">ATCC 49239 / DSM 5036 / JCM 8891 / ACAM 34</strain>
    </source>
</reference>
<protein>
    <submittedName>
        <fullName evidence="1">Uncharacterized protein</fullName>
    </submittedName>
</protein>
<organism evidence="1 2">
    <name type="scientific">Halorubrum lacusprofundi (strain ATCC 49239 / DSM 5036 / JCM 8891 / ACAM 34)</name>
    <dbReference type="NCBI Taxonomy" id="416348"/>
    <lineage>
        <taxon>Archaea</taxon>
        <taxon>Methanobacteriati</taxon>
        <taxon>Methanobacteriota</taxon>
        <taxon>Stenosarchaea group</taxon>
        <taxon>Halobacteria</taxon>
        <taxon>Halobacteriales</taxon>
        <taxon>Haloferacaceae</taxon>
        <taxon>Halorubrum</taxon>
    </lineage>
</organism>
<sequence length="395" mass="42341">MTATIYKIPIPEATVPTEQDALGTQLSEQGVLGSDAIVEALSSQAADLTLTGRYAYGSYYSELLANELEELADSSVSAVPLYGGAGNRAGYYQIESAQVEPVHAGGRDIWEYTLSLTSAGTRKSQFQALETSPSQPSPGHPFGNETDALVGVPAAARLVRAVDSTSSPTQRVQPTPVETISTEFGDVDLYDATALSIDDPVFIYDVEKDAQPAVDVRVYDTRGRDSKFIESDSGRVRAWQSVFARDHEFTGSVVFENGLLRLTIDEPTNADATASLDVEAYDAGADSWSAVDLPAYPGTLDTDWQPVDVDLVHIGQASVRAQVEFEAVAGVEEGDVYALDVELERGRSEVGVWIPESVREAIPADLQTMIDPIAATSTVDSGVEQGLVAREEVRL</sequence>
<dbReference type="RefSeq" id="WP_012660002.1">
    <property type="nucleotide sequence ID" value="NC_012029.1"/>
</dbReference>
<dbReference type="AlphaFoldDB" id="B9LUL5"/>
<name>B9LUL5_HALLT</name>
<dbReference type="EMBL" id="CP001365">
    <property type="protein sequence ID" value="ACM56372.1"/>
    <property type="molecule type" value="Genomic_DNA"/>
</dbReference>
<proteinExistence type="predicted"/>
<accession>B9LUL5</accession>
<dbReference type="Proteomes" id="UP000000740">
    <property type="component" value="Chromosome 1"/>
</dbReference>
<dbReference type="eggNOG" id="arCOG10640">
    <property type="taxonomic scope" value="Archaea"/>
</dbReference>
<dbReference type="GeneID" id="7400247"/>
<dbReference type="HOGENOM" id="CLU_722827_0_0_2"/>
<evidence type="ECO:0000313" key="2">
    <source>
        <dbReference type="Proteomes" id="UP000000740"/>
    </source>
</evidence>
<evidence type="ECO:0000313" key="1">
    <source>
        <dbReference type="EMBL" id="ACM56372.1"/>
    </source>
</evidence>